<organism evidence="2 3">
    <name type="scientific">Pseudaeromonas paramecii</name>
    <dbReference type="NCBI Taxonomy" id="2138166"/>
    <lineage>
        <taxon>Bacteria</taxon>
        <taxon>Pseudomonadati</taxon>
        <taxon>Pseudomonadota</taxon>
        <taxon>Gammaproteobacteria</taxon>
        <taxon>Aeromonadales</taxon>
        <taxon>Aeromonadaceae</taxon>
        <taxon>Pseudaeromonas</taxon>
    </lineage>
</organism>
<sequence length="66" mass="8216">MSRYTPIRLFRRRVSALLLGILLFPLVVWVPRWHRRCYSYLHRLWLKTSDEPVWLTRNRHLEDRGL</sequence>
<keyword evidence="1" id="KW-0472">Membrane</keyword>
<feature type="transmembrane region" description="Helical" evidence="1">
    <location>
        <begin position="12"/>
        <end position="30"/>
    </location>
</feature>
<dbReference type="EMBL" id="BAABFC010000022">
    <property type="protein sequence ID" value="GAA4502740.1"/>
    <property type="molecule type" value="Genomic_DNA"/>
</dbReference>
<dbReference type="RefSeq" id="WP_345014203.1">
    <property type="nucleotide sequence ID" value="NZ_BAABFC010000022.1"/>
</dbReference>
<reference evidence="3" key="1">
    <citation type="journal article" date="2019" name="Int. J. Syst. Evol. Microbiol.">
        <title>The Global Catalogue of Microorganisms (GCM) 10K type strain sequencing project: providing services to taxonomists for standard genome sequencing and annotation.</title>
        <authorList>
            <consortium name="The Broad Institute Genomics Platform"/>
            <consortium name="The Broad Institute Genome Sequencing Center for Infectious Disease"/>
            <person name="Wu L."/>
            <person name="Ma J."/>
        </authorList>
    </citation>
    <scope>NUCLEOTIDE SEQUENCE [LARGE SCALE GENOMIC DNA]</scope>
    <source>
        <strain evidence="3">JCM 32226</strain>
    </source>
</reference>
<dbReference type="InterPro" id="IPR019663">
    <property type="entry name" value="YbfA"/>
</dbReference>
<protein>
    <submittedName>
        <fullName evidence="2">YbfA family protein</fullName>
    </submittedName>
</protein>
<gene>
    <name evidence="2" type="ORF">GCM10023095_27950</name>
</gene>
<dbReference type="Pfam" id="PF10725">
    <property type="entry name" value="DUF2517"/>
    <property type="match status" value="1"/>
</dbReference>
<dbReference type="Proteomes" id="UP001501321">
    <property type="component" value="Unassembled WGS sequence"/>
</dbReference>
<evidence type="ECO:0000313" key="3">
    <source>
        <dbReference type="Proteomes" id="UP001501321"/>
    </source>
</evidence>
<keyword evidence="3" id="KW-1185">Reference proteome</keyword>
<evidence type="ECO:0000313" key="2">
    <source>
        <dbReference type="EMBL" id="GAA4502740.1"/>
    </source>
</evidence>
<comment type="caution">
    <text evidence="2">The sequence shown here is derived from an EMBL/GenBank/DDBJ whole genome shotgun (WGS) entry which is preliminary data.</text>
</comment>
<accession>A0ABP8QGF7</accession>
<keyword evidence="1" id="KW-0812">Transmembrane</keyword>
<name>A0ABP8QGF7_9GAMM</name>
<proteinExistence type="predicted"/>
<keyword evidence="1" id="KW-1133">Transmembrane helix</keyword>
<evidence type="ECO:0000256" key="1">
    <source>
        <dbReference type="SAM" id="Phobius"/>
    </source>
</evidence>